<dbReference type="Proteomes" id="UP001589734">
    <property type="component" value="Unassembled WGS sequence"/>
</dbReference>
<comment type="caution">
    <text evidence="2">The sequence shown here is derived from an EMBL/GenBank/DDBJ whole genome shotgun (WGS) entry which is preliminary data.</text>
</comment>
<keyword evidence="2" id="KW-0648">Protein biosynthesis</keyword>
<dbReference type="PANTHER" id="PTHR30437">
    <property type="entry name" value="TRANSCRIPTION ELONGATION FACTOR GREA"/>
    <property type="match status" value="1"/>
</dbReference>
<keyword evidence="3" id="KW-1185">Reference proteome</keyword>
<dbReference type="SUPFAM" id="SSF54534">
    <property type="entry name" value="FKBP-like"/>
    <property type="match status" value="1"/>
</dbReference>
<dbReference type="GO" id="GO:0003746">
    <property type="term" value="F:translation elongation factor activity"/>
    <property type="evidence" value="ECO:0007669"/>
    <property type="project" value="UniProtKB-KW"/>
</dbReference>
<name>A0ABV6BMW2_9FLAO</name>
<sequence>MSQNIVLTTGTYDLIKDHVRRKKVTPQEEELLLGQLKHASQVLRRDLPEDVVSINRKITYRNHSNNEEKTILLVGPEKSKASKNKVSVLSDEGIAMIGYKEGDLIEWPAKKGNLKLEILKVEVEA</sequence>
<evidence type="ECO:0000313" key="2">
    <source>
        <dbReference type="EMBL" id="MFC0076786.1"/>
    </source>
</evidence>
<evidence type="ECO:0000259" key="1">
    <source>
        <dbReference type="Pfam" id="PF01272"/>
    </source>
</evidence>
<dbReference type="Pfam" id="PF01272">
    <property type="entry name" value="GreA_GreB"/>
    <property type="match status" value="1"/>
</dbReference>
<gene>
    <name evidence="2" type="ORF">ACFFLS_07030</name>
</gene>
<feature type="domain" description="Transcription elongation factor GreA/GreB C-terminal" evidence="1">
    <location>
        <begin position="48"/>
        <end position="122"/>
    </location>
</feature>
<dbReference type="InterPro" id="IPR001437">
    <property type="entry name" value="Tscrpt_elong_fac_GreA/B_C"/>
</dbReference>
<protein>
    <submittedName>
        <fullName evidence="2">GreA/GreB family elongation factor</fullName>
    </submittedName>
</protein>
<dbReference type="EMBL" id="JBHLYW010000007">
    <property type="protein sequence ID" value="MFC0076786.1"/>
    <property type="molecule type" value="Genomic_DNA"/>
</dbReference>
<organism evidence="2 3">
    <name type="scientific">Flavobacterium procerum</name>
    <dbReference type="NCBI Taxonomy" id="1455569"/>
    <lineage>
        <taxon>Bacteria</taxon>
        <taxon>Pseudomonadati</taxon>
        <taxon>Bacteroidota</taxon>
        <taxon>Flavobacteriia</taxon>
        <taxon>Flavobacteriales</taxon>
        <taxon>Flavobacteriaceae</taxon>
        <taxon>Flavobacterium</taxon>
    </lineage>
</organism>
<evidence type="ECO:0000313" key="3">
    <source>
        <dbReference type="Proteomes" id="UP001589734"/>
    </source>
</evidence>
<dbReference type="Gene3D" id="3.10.50.30">
    <property type="entry name" value="Transcription elongation factor, GreA/GreB, C-terminal domain"/>
    <property type="match status" value="1"/>
</dbReference>
<reference evidence="2 3" key="1">
    <citation type="submission" date="2024-09" db="EMBL/GenBank/DDBJ databases">
        <authorList>
            <person name="Sun Q."/>
            <person name="Mori K."/>
        </authorList>
    </citation>
    <scope>NUCLEOTIDE SEQUENCE [LARGE SCALE GENOMIC DNA]</scope>
    <source>
        <strain evidence="2 3">CGMCC 1.12926</strain>
    </source>
</reference>
<proteinExistence type="predicted"/>
<dbReference type="RefSeq" id="WP_379685824.1">
    <property type="nucleotide sequence ID" value="NZ_JBHLYW010000007.1"/>
</dbReference>
<accession>A0ABV6BMW2</accession>
<dbReference type="InterPro" id="IPR023459">
    <property type="entry name" value="Tscrpt_elong_fac_GreA/B_fam"/>
</dbReference>
<keyword evidence="2" id="KW-0251">Elongation factor</keyword>
<dbReference type="PANTHER" id="PTHR30437:SF5">
    <property type="entry name" value="REGULATOR OF NUCLEOSIDE DIPHOSPHATE KINASE"/>
    <property type="match status" value="1"/>
</dbReference>
<dbReference type="InterPro" id="IPR036953">
    <property type="entry name" value="GreA/GreB_C_sf"/>
</dbReference>